<evidence type="ECO:0008006" key="4">
    <source>
        <dbReference type="Google" id="ProtNLM"/>
    </source>
</evidence>
<dbReference type="AlphaFoldDB" id="A0A2M6IV90"/>
<reference evidence="2 3" key="1">
    <citation type="submission" date="2017-09" db="EMBL/GenBank/DDBJ databases">
        <title>Depth-based differentiation of microbial function through sediment-hosted aquifers and enrichment of novel symbionts in the deep terrestrial subsurface.</title>
        <authorList>
            <person name="Probst A.J."/>
            <person name="Ladd B."/>
            <person name="Jarett J.K."/>
            <person name="Geller-Mcgrath D.E."/>
            <person name="Sieber C.M."/>
            <person name="Emerson J.B."/>
            <person name="Anantharaman K."/>
            <person name="Thomas B.C."/>
            <person name="Malmstrom R."/>
            <person name="Stieglmeier M."/>
            <person name="Klingl A."/>
            <person name="Woyke T."/>
            <person name="Ryan C.M."/>
            <person name="Banfield J.F."/>
        </authorList>
    </citation>
    <scope>NUCLEOTIDE SEQUENCE [LARGE SCALE GENOMIC DNA]</scope>
    <source>
        <strain evidence="2">CG11_big_fil_rev_8_21_14_0_20_36_8</strain>
    </source>
</reference>
<organism evidence="2 3">
    <name type="scientific">Candidatus Roizmanbacteria bacterium CG11_big_fil_rev_8_21_14_0_20_36_8</name>
    <dbReference type="NCBI Taxonomy" id="1974856"/>
    <lineage>
        <taxon>Bacteria</taxon>
        <taxon>Candidatus Roizmaniibacteriota</taxon>
    </lineage>
</organism>
<dbReference type="EMBL" id="PCVM01000009">
    <property type="protein sequence ID" value="PIQ73813.1"/>
    <property type="molecule type" value="Genomic_DNA"/>
</dbReference>
<keyword evidence="1" id="KW-0812">Transmembrane</keyword>
<feature type="transmembrane region" description="Helical" evidence="1">
    <location>
        <begin position="74"/>
        <end position="95"/>
    </location>
</feature>
<feature type="transmembrane region" description="Helical" evidence="1">
    <location>
        <begin position="285"/>
        <end position="301"/>
    </location>
</feature>
<protein>
    <recommendedName>
        <fullName evidence="4">Glycosyltransferase RgtA/B/C/D-like domain-containing protein</fullName>
    </recommendedName>
</protein>
<feature type="transmembrane region" description="Helical" evidence="1">
    <location>
        <begin position="307"/>
        <end position="329"/>
    </location>
</feature>
<feature type="transmembrane region" description="Helical" evidence="1">
    <location>
        <begin position="261"/>
        <end position="278"/>
    </location>
</feature>
<proteinExistence type="predicted"/>
<evidence type="ECO:0000256" key="1">
    <source>
        <dbReference type="SAM" id="Phobius"/>
    </source>
</evidence>
<dbReference type="Proteomes" id="UP000231056">
    <property type="component" value="Unassembled WGS sequence"/>
</dbReference>
<sequence>MGRFFNFLVYSSIFFLNFVPVKDPDFGWHYQCGSNLLSGKPCLTNTFSYFLPNYQAFNPSFVFDTITALTFNSIGFIGVSILYASLMTAVFYLFYHLSKQHILIAAVAFAIIIFLSNGTLDLGWRSQIVTYGFYVFGLYILSRRKIRTYSVLMLIWVNSHIGFFTGIILYSFYFLDQSIRVIIDNKYKKEWVVTVAIGATSIIATFINPFGWKVYREIFNHLSSPLNTMIAEWVGPPITHIILIIIISIILPITQTIKRKFTLFQFLNLIFFGILAIMARRNLPIFYTIAAIQILILLPKSRTDKNYLFLIFPVISAIFISVAIIHINLTSKFYNDWSTYCTEGAARYPCAALKVYPQISGNVYAAYEWGGFLIWQRPDIKVFSDGRMPAWRDENGESPYNVYLHILQTRPGWNETLRKYKTDYLLLAQGTFLDLLLDTEAEEYDWEKVYEDKTHAIYKNLKAY</sequence>
<feature type="transmembrane region" description="Helical" evidence="1">
    <location>
        <begin position="191"/>
        <end position="212"/>
    </location>
</feature>
<feature type="transmembrane region" description="Helical" evidence="1">
    <location>
        <begin position="102"/>
        <end position="118"/>
    </location>
</feature>
<feature type="transmembrane region" description="Helical" evidence="1">
    <location>
        <begin position="233"/>
        <end position="255"/>
    </location>
</feature>
<feature type="transmembrane region" description="Helical" evidence="1">
    <location>
        <begin position="153"/>
        <end position="175"/>
    </location>
</feature>
<evidence type="ECO:0000313" key="3">
    <source>
        <dbReference type="Proteomes" id="UP000231056"/>
    </source>
</evidence>
<gene>
    <name evidence="2" type="ORF">COV58_00470</name>
</gene>
<keyword evidence="1" id="KW-1133">Transmembrane helix</keyword>
<comment type="caution">
    <text evidence="2">The sequence shown here is derived from an EMBL/GenBank/DDBJ whole genome shotgun (WGS) entry which is preliminary data.</text>
</comment>
<keyword evidence="1" id="KW-0472">Membrane</keyword>
<name>A0A2M6IV90_9BACT</name>
<evidence type="ECO:0000313" key="2">
    <source>
        <dbReference type="EMBL" id="PIQ73813.1"/>
    </source>
</evidence>
<feature type="transmembrane region" description="Helical" evidence="1">
    <location>
        <begin position="124"/>
        <end position="141"/>
    </location>
</feature>
<accession>A0A2M6IV90</accession>